<keyword evidence="4" id="KW-1185">Reference proteome</keyword>
<feature type="region of interest" description="Disordered" evidence="1">
    <location>
        <begin position="36"/>
        <end position="55"/>
    </location>
</feature>
<organism evidence="3 4">
    <name type="scientific">Bacillus infantis NRRL B-14911</name>
    <dbReference type="NCBI Taxonomy" id="1367477"/>
    <lineage>
        <taxon>Bacteria</taxon>
        <taxon>Bacillati</taxon>
        <taxon>Bacillota</taxon>
        <taxon>Bacilli</taxon>
        <taxon>Bacillales</taxon>
        <taxon>Bacillaceae</taxon>
        <taxon>Bacillus</taxon>
    </lineage>
</organism>
<proteinExistence type="predicted"/>
<dbReference type="AlphaFoldDB" id="U5LIS9"/>
<evidence type="ECO:0000313" key="3">
    <source>
        <dbReference type="EMBL" id="AGX06606.1"/>
    </source>
</evidence>
<evidence type="ECO:0008006" key="5">
    <source>
        <dbReference type="Google" id="ProtNLM"/>
    </source>
</evidence>
<dbReference type="EMBL" id="CP006643">
    <property type="protein sequence ID" value="AGX06606.1"/>
    <property type="molecule type" value="Genomic_DNA"/>
</dbReference>
<accession>U5LIS9</accession>
<feature type="chain" id="PRO_5004662484" description="Sporulation protein" evidence="2">
    <location>
        <begin position="29"/>
        <end position="158"/>
    </location>
</feature>
<reference evidence="3 4" key="1">
    <citation type="submission" date="2013-07" db="EMBL/GenBank/DDBJ databases">
        <title>Complete genome sequence of Bacillus infantis NRRL B-14911 that has potential to induce cardiac disease by antigenic mimicry.</title>
        <authorList>
            <person name="Massilamany C."/>
            <person name="Smith T.P.L."/>
            <person name="Loy J.D."/>
            <person name="Barletta R."/>
            <person name="Reddy J."/>
        </authorList>
    </citation>
    <scope>NUCLEOTIDE SEQUENCE [LARGE SCALE GENOMIC DNA]</scope>
    <source>
        <strain evidence="3 4">NRRL B-14911</strain>
    </source>
</reference>
<evidence type="ECO:0000313" key="4">
    <source>
        <dbReference type="Proteomes" id="UP000017805"/>
    </source>
</evidence>
<dbReference type="STRING" id="1367477.N288_23845"/>
<sequence>MEVFEMMKSIFAAAAVLLAALLGGCAQDDNVAGIHEQNEDQNGTNLITDGGGQVKRGLDQVSDDDRDRTMSDQNPNFLNIDGGRVNDQSDVDKARQVVNQYTEYEPDEVWINGGRMWVTAHTDKSLSAEEKRKAQAELHKTLTKALPRYNIEVRLSER</sequence>
<protein>
    <recommendedName>
        <fullName evidence="5">Sporulation protein</fullName>
    </recommendedName>
</protein>
<dbReference type="HOGENOM" id="CLU_139691_0_0_9"/>
<feature type="signal peptide" evidence="2">
    <location>
        <begin position="1"/>
        <end position="28"/>
    </location>
</feature>
<dbReference type="KEGG" id="bif:N288_23845"/>
<gene>
    <name evidence="3" type="ORF">N288_23845</name>
</gene>
<keyword evidence="2" id="KW-0732">Signal</keyword>
<dbReference type="Proteomes" id="UP000017805">
    <property type="component" value="Chromosome"/>
</dbReference>
<name>U5LIS9_9BACI</name>
<evidence type="ECO:0000256" key="1">
    <source>
        <dbReference type="SAM" id="MobiDB-lite"/>
    </source>
</evidence>
<dbReference type="PATRIC" id="fig|1367477.3.peg.4764"/>
<evidence type="ECO:0000256" key="2">
    <source>
        <dbReference type="SAM" id="SignalP"/>
    </source>
</evidence>